<dbReference type="Pfam" id="PF13456">
    <property type="entry name" value="RVT_3"/>
    <property type="match status" value="1"/>
</dbReference>
<evidence type="ECO:0000259" key="1">
    <source>
        <dbReference type="Pfam" id="PF13456"/>
    </source>
</evidence>
<dbReference type="EMBL" id="KB870811">
    <property type="protein sequence ID" value="EOA15394.1"/>
    <property type="molecule type" value="Genomic_DNA"/>
</dbReference>
<dbReference type="eggNOG" id="KOG1075">
    <property type="taxonomic scope" value="Eukaryota"/>
</dbReference>
<evidence type="ECO:0000313" key="3">
    <source>
        <dbReference type="Proteomes" id="UP000029121"/>
    </source>
</evidence>
<keyword evidence="3" id="KW-1185">Reference proteome</keyword>
<dbReference type="PANTHER" id="PTHR47074">
    <property type="entry name" value="BNAC02G40300D PROTEIN"/>
    <property type="match status" value="1"/>
</dbReference>
<gene>
    <name evidence="2" type="ORF">CARUB_v10006595mg</name>
</gene>
<dbReference type="InterPro" id="IPR036397">
    <property type="entry name" value="RNaseH_sf"/>
</dbReference>
<accession>R0GF68</accession>
<dbReference type="PANTHER" id="PTHR47074:SF53">
    <property type="entry name" value="REVERSE TRANSCRIPTASE-LIKE PROTEIN"/>
    <property type="match status" value="1"/>
</dbReference>
<dbReference type="STRING" id="81985.R0GF68"/>
<organism evidence="2 3">
    <name type="scientific">Capsella rubella</name>
    <dbReference type="NCBI Taxonomy" id="81985"/>
    <lineage>
        <taxon>Eukaryota</taxon>
        <taxon>Viridiplantae</taxon>
        <taxon>Streptophyta</taxon>
        <taxon>Embryophyta</taxon>
        <taxon>Tracheophyta</taxon>
        <taxon>Spermatophyta</taxon>
        <taxon>Magnoliopsida</taxon>
        <taxon>eudicotyledons</taxon>
        <taxon>Gunneridae</taxon>
        <taxon>Pentapetalae</taxon>
        <taxon>rosids</taxon>
        <taxon>malvids</taxon>
        <taxon>Brassicales</taxon>
        <taxon>Brassicaceae</taxon>
        <taxon>Camelineae</taxon>
        <taxon>Capsella</taxon>
    </lineage>
</organism>
<evidence type="ECO:0000313" key="2">
    <source>
        <dbReference type="EMBL" id="EOA15394.1"/>
    </source>
</evidence>
<proteinExistence type="predicted"/>
<dbReference type="GO" id="GO:0003676">
    <property type="term" value="F:nucleic acid binding"/>
    <property type="evidence" value="ECO:0007669"/>
    <property type="project" value="InterPro"/>
</dbReference>
<name>R0GF68_9BRAS</name>
<dbReference type="InterPro" id="IPR052929">
    <property type="entry name" value="RNase_H-like_EbsB-rel"/>
</dbReference>
<dbReference type="InterPro" id="IPR002156">
    <property type="entry name" value="RNaseH_domain"/>
</dbReference>
<feature type="non-terminal residue" evidence="2">
    <location>
        <position position="1"/>
    </location>
</feature>
<dbReference type="GO" id="GO:0004523">
    <property type="term" value="F:RNA-DNA hybrid ribonuclease activity"/>
    <property type="evidence" value="ECO:0007669"/>
    <property type="project" value="InterPro"/>
</dbReference>
<sequence>SPRCSLNSRWSKPTIGKLKCNIQASWINDSSFCGGAWILRNHIGDVLYHARDAFLPRINRIAAELSCIYWSLCSLRDMRFTSCEVWTDCHAAWEAITHTLAWPKYSSQTTKIWQVIQVMRKVSFHLSSPKANLLAKEIACSVTRDGRLTSYMALGGPAWLQDRIDWDNSLAS</sequence>
<reference evidence="3" key="1">
    <citation type="journal article" date="2013" name="Nat. Genet.">
        <title>The Capsella rubella genome and the genomic consequences of rapid mating system evolution.</title>
        <authorList>
            <person name="Slotte T."/>
            <person name="Hazzouri K.M."/>
            <person name="Agren J.A."/>
            <person name="Koenig D."/>
            <person name="Maumus F."/>
            <person name="Guo Y.L."/>
            <person name="Steige K."/>
            <person name="Platts A.E."/>
            <person name="Escobar J.S."/>
            <person name="Newman L.K."/>
            <person name="Wang W."/>
            <person name="Mandakova T."/>
            <person name="Vello E."/>
            <person name="Smith L.M."/>
            <person name="Henz S.R."/>
            <person name="Steffen J."/>
            <person name="Takuno S."/>
            <person name="Brandvain Y."/>
            <person name="Coop G."/>
            <person name="Andolfatto P."/>
            <person name="Hu T.T."/>
            <person name="Blanchette M."/>
            <person name="Clark R.M."/>
            <person name="Quesneville H."/>
            <person name="Nordborg M."/>
            <person name="Gaut B.S."/>
            <person name="Lysak M.A."/>
            <person name="Jenkins J."/>
            <person name="Grimwood J."/>
            <person name="Chapman J."/>
            <person name="Prochnik S."/>
            <person name="Shu S."/>
            <person name="Rokhsar D."/>
            <person name="Schmutz J."/>
            <person name="Weigel D."/>
            <person name="Wright S.I."/>
        </authorList>
    </citation>
    <scope>NUCLEOTIDE SEQUENCE [LARGE SCALE GENOMIC DNA]</scope>
    <source>
        <strain evidence="3">cv. Monte Gargano</strain>
    </source>
</reference>
<dbReference type="Proteomes" id="UP000029121">
    <property type="component" value="Unassembled WGS sequence"/>
</dbReference>
<protein>
    <recommendedName>
        <fullName evidence="1">RNase H type-1 domain-containing protein</fullName>
    </recommendedName>
</protein>
<feature type="domain" description="RNase H type-1" evidence="1">
    <location>
        <begin position="21"/>
        <end position="139"/>
    </location>
</feature>
<dbReference type="Gene3D" id="3.30.420.10">
    <property type="entry name" value="Ribonuclease H-like superfamily/Ribonuclease H"/>
    <property type="match status" value="1"/>
</dbReference>
<dbReference type="AlphaFoldDB" id="R0GF68"/>